<dbReference type="InterPro" id="IPR029063">
    <property type="entry name" value="SAM-dependent_MTases_sf"/>
</dbReference>
<comment type="caution">
    <text evidence="4">The sequence shown here is derived from an EMBL/GenBank/DDBJ whole genome shotgun (WGS) entry which is preliminary data.</text>
</comment>
<evidence type="ECO:0000256" key="2">
    <source>
        <dbReference type="ARBA" id="ARBA00022679"/>
    </source>
</evidence>
<proteinExistence type="predicted"/>
<dbReference type="InterPro" id="IPR041698">
    <property type="entry name" value="Methyltransf_25"/>
</dbReference>
<accession>A0A179BA00</accession>
<dbReference type="GO" id="GO:0008168">
    <property type="term" value="F:methyltransferase activity"/>
    <property type="evidence" value="ECO:0007669"/>
    <property type="project" value="UniProtKB-KW"/>
</dbReference>
<protein>
    <recommendedName>
        <fullName evidence="3">Methyltransferase domain-containing protein</fullName>
    </recommendedName>
</protein>
<dbReference type="SUPFAM" id="SSF53335">
    <property type="entry name" value="S-adenosyl-L-methionine-dependent methyltransferases"/>
    <property type="match status" value="1"/>
</dbReference>
<dbReference type="PANTHER" id="PTHR43861">
    <property type="entry name" value="TRANS-ACONITATE 2-METHYLTRANSFERASE-RELATED"/>
    <property type="match status" value="1"/>
</dbReference>
<dbReference type="AlphaFoldDB" id="A0A179BA00"/>
<keyword evidence="2" id="KW-0808">Transferase</keyword>
<evidence type="ECO:0000313" key="4">
    <source>
        <dbReference type="EMBL" id="OAP88103.1"/>
    </source>
</evidence>
<gene>
    <name evidence="4" type="ORF">A4U53_35705</name>
</gene>
<dbReference type="PANTHER" id="PTHR43861:SF1">
    <property type="entry name" value="TRANS-ACONITATE 2-METHYLTRANSFERASE"/>
    <property type="match status" value="1"/>
</dbReference>
<dbReference type="CDD" id="cd02440">
    <property type="entry name" value="AdoMet_MTases"/>
    <property type="match status" value="1"/>
</dbReference>
<keyword evidence="1" id="KW-0489">Methyltransferase</keyword>
<name>A0A179BA00_RHILE</name>
<dbReference type="Gene3D" id="3.40.50.150">
    <property type="entry name" value="Vaccinia Virus protein VP39"/>
    <property type="match status" value="1"/>
</dbReference>
<sequence length="249" mass="28046">MDARSVNNYESYAEFYDNWQDSWPESVMTPCVNVLSDIAAGRPALELAVGTGRIALPLSQHGIEVSGVDLSEAMLARLRRKPGAEKLSIVQGDMVDVPFEGTFGLIYCIASFEYLLTQEDQLRFFANVEKRLAIGGSVIIQTIIPNEAFFSNDFRLNRMSDLPSGEHEMASVMLMGVKGDPVTQVLDQRIMVLGEKSQVFRHKIRFVWPNELDLLARSAGLSLHARWNNWQRDAFVSTSRLVISEYRRA</sequence>
<dbReference type="Pfam" id="PF13649">
    <property type="entry name" value="Methyltransf_25"/>
    <property type="match status" value="1"/>
</dbReference>
<organism evidence="4">
    <name type="scientific">Rhizobium leguminosarum</name>
    <dbReference type="NCBI Taxonomy" id="384"/>
    <lineage>
        <taxon>Bacteria</taxon>
        <taxon>Pseudomonadati</taxon>
        <taxon>Pseudomonadota</taxon>
        <taxon>Alphaproteobacteria</taxon>
        <taxon>Hyphomicrobiales</taxon>
        <taxon>Rhizobiaceae</taxon>
        <taxon>Rhizobium/Agrobacterium group</taxon>
        <taxon>Rhizobium</taxon>
    </lineage>
</organism>
<evidence type="ECO:0000259" key="3">
    <source>
        <dbReference type="Pfam" id="PF13649"/>
    </source>
</evidence>
<reference evidence="4" key="1">
    <citation type="submission" date="2016-04" db="EMBL/GenBank/DDBJ databases">
        <title>Fast-growing isolate from the root nodules of Vavilovia formosa.</title>
        <authorList>
            <person name="Kimeklis A."/>
            <person name="Safronova V."/>
            <person name="Belimov A."/>
            <person name="Andronov E."/>
        </authorList>
    </citation>
    <scope>NUCLEOTIDE SEQUENCE [LARGE SCALE GENOMIC DNA]</scope>
    <source>
        <strain evidence="4">Vaf-46</strain>
    </source>
</reference>
<evidence type="ECO:0000256" key="1">
    <source>
        <dbReference type="ARBA" id="ARBA00022603"/>
    </source>
</evidence>
<dbReference type="GO" id="GO:0032259">
    <property type="term" value="P:methylation"/>
    <property type="evidence" value="ECO:0007669"/>
    <property type="project" value="UniProtKB-KW"/>
</dbReference>
<dbReference type="EMBL" id="LWBS01000464">
    <property type="protein sequence ID" value="OAP88103.1"/>
    <property type="molecule type" value="Genomic_DNA"/>
</dbReference>
<feature type="domain" description="Methyltransferase" evidence="3">
    <location>
        <begin position="45"/>
        <end position="136"/>
    </location>
</feature>